<dbReference type="PANTHER" id="PTHR33408:SF2">
    <property type="entry name" value="TRANSPOSASE DDE DOMAIN-CONTAINING PROTEIN"/>
    <property type="match status" value="1"/>
</dbReference>
<evidence type="ECO:0000313" key="3">
    <source>
        <dbReference type="EMBL" id="SDD53499.1"/>
    </source>
</evidence>
<protein>
    <submittedName>
        <fullName evidence="3">Transposase</fullName>
    </submittedName>
</protein>
<organism evidence="3 4">
    <name type="scientific">Niabella drilacis (strain DSM 25811 / CCM 8410 / CCUG 62505 / LMG 26954 / E90)</name>
    <dbReference type="NCBI Taxonomy" id="1285928"/>
    <lineage>
        <taxon>Bacteria</taxon>
        <taxon>Pseudomonadati</taxon>
        <taxon>Bacteroidota</taxon>
        <taxon>Chitinophagia</taxon>
        <taxon>Chitinophagales</taxon>
        <taxon>Chitinophagaceae</taxon>
        <taxon>Niabella</taxon>
    </lineage>
</organism>
<evidence type="ECO:0000259" key="2">
    <source>
        <dbReference type="Pfam" id="PF13751"/>
    </source>
</evidence>
<sequence>MLLPPDLEELIDKNHPVRVINAVLDHLDIDAISAKYKGGGTSSYHPRLLLKVLVYAYICNEYSSRRIEQLLKRDIQFMWLAGMATPDHNTINRFRSEKLKDVLKDVFTQVVKLLVDSGHIGLKDINVDGTKVEANANRYTFVWGGAIKTNKEKMAGQLEQLWDYAESIAAEELKDKRPQAFSPTDPQAVQQTIDQLNEVLKDKAVDKKVKQKLNYARKNWPANTAKYNEQEKILAGRNSYSKTDPDATFMRMKEDHMKNGQLKPGYNVQISSENQFVLNYTLHPNPTDTLTLPAHIEDFEQQLEHTPDTLTADAGYGSQQNYELLEAAGIEAYVKYNYFDKEQQGRRSPFAADQLHYNEAEDYIVCPMGQHMQNAGSFKSKTSAGYEQTITNYQASNCNGCPLRGMCHKQKGNRIIEVNHRLRKLKQQAAERLRSEAGIQKRKKRCADVEPVFANIKHNKGFRRFMLRSKAKVTIEIGLIAMAHNLQKFTKASQTKKNISIAA</sequence>
<keyword evidence="4" id="KW-1185">Reference proteome</keyword>
<feature type="domain" description="Transposase DDE" evidence="2">
    <location>
        <begin position="365"/>
        <end position="489"/>
    </location>
</feature>
<dbReference type="PANTHER" id="PTHR33408">
    <property type="entry name" value="TRANSPOSASE"/>
    <property type="match status" value="1"/>
</dbReference>
<evidence type="ECO:0000313" key="4">
    <source>
        <dbReference type="Proteomes" id="UP000198757"/>
    </source>
</evidence>
<dbReference type="STRING" id="1285928.SAMN04487894_11039"/>
<proteinExistence type="predicted"/>
<dbReference type="Pfam" id="PF05598">
    <property type="entry name" value="DUF772"/>
    <property type="match status" value="1"/>
</dbReference>
<dbReference type="InterPro" id="IPR008490">
    <property type="entry name" value="Transposase_InsH_N"/>
</dbReference>
<dbReference type="Pfam" id="PF13751">
    <property type="entry name" value="DDE_Tnp_1_6"/>
    <property type="match status" value="1"/>
</dbReference>
<dbReference type="EMBL" id="FMZO01000010">
    <property type="protein sequence ID" value="SDD53499.1"/>
    <property type="molecule type" value="Genomic_DNA"/>
</dbReference>
<feature type="domain" description="Transposase InsH N-terminal" evidence="1">
    <location>
        <begin position="6"/>
        <end position="96"/>
    </location>
</feature>
<dbReference type="NCBIfam" id="NF033551">
    <property type="entry name" value="transpos_IS1182"/>
    <property type="match status" value="1"/>
</dbReference>
<dbReference type="Proteomes" id="UP000198757">
    <property type="component" value="Unassembled WGS sequence"/>
</dbReference>
<dbReference type="InterPro" id="IPR025668">
    <property type="entry name" value="Tnp_DDE_dom"/>
</dbReference>
<dbReference type="InterPro" id="IPR047629">
    <property type="entry name" value="IS1182_transpos"/>
</dbReference>
<dbReference type="AlphaFoldDB" id="A0A1G6VIW1"/>
<reference evidence="4" key="1">
    <citation type="submission" date="2016-10" db="EMBL/GenBank/DDBJ databases">
        <authorList>
            <person name="Varghese N."/>
            <person name="Submissions S."/>
        </authorList>
    </citation>
    <scope>NUCLEOTIDE SEQUENCE [LARGE SCALE GENOMIC DNA]</scope>
    <source>
        <strain evidence="4">DSM 25811 / CCM 8410 / LMG 26954 / E90</strain>
    </source>
</reference>
<accession>A0A1G6VIW1</accession>
<name>A0A1G6VIW1_NIADE</name>
<evidence type="ECO:0000259" key="1">
    <source>
        <dbReference type="Pfam" id="PF05598"/>
    </source>
</evidence>
<gene>
    <name evidence="3" type="ORF">SAMN04487894_11039</name>
</gene>